<dbReference type="AlphaFoldDB" id="A4BPT6"/>
<dbReference type="Proteomes" id="UP000003374">
    <property type="component" value="Unassembled WGS sequence"/>
</dbReference>
<name>A4BPT6_9GAMM</name>
<sequence length="81" mass="8726">MGTKYQGAGRRTRTTSARAAHAPGADQTRYKGKLKWEGGLDEMRAPMSPLDNGIWIDYFNGQESPTAAKLEGLLSSAIGRG</sequence>
<evidence type="ECO:0000313" key="3">
    <source>
        <dbReference type="Proteomes" id="UP000003374"/>
    </source>
</evidence>
<dbReference type="HOGENOM" id="CLU_2570332_0_0_6"/>
<proteinExistence type="predicted"/>
<comment type="caution">
    <text evidence="2">The sequence shown here is derived from an EMBL/GenBank/DDBJ whole genome shotgun (WGS) entry which is preliminary data.</text>
</comment>
<organism evidence="2 3">
    <name type="scientific">Nitrococcus mobilis Nb-231</name>
    <dbReference type="NCBI Taxonomy" id="314278"/>
    <lineage>
        <taxon>Bacteria</taxon>
        <taxon>Pseudomonadati</taxon>
        <taxon>Pseudomonadota</taxon>
        <taxon>Gammaproteobacteria</taxon>
        <taxon>Chromatiales</taxon>
        <taxon>Ectothiorhodospiraceae</taxon>
        <taxon>Nitrococcus</taxon>
    </lineage>
</organism>
<dbReference type="STRING" id="314278.NB231_04260"/>
<evidence type="ECO:0000256" key="1">
    <source>
        <dbReference type="SAM" id="MobiDB-lite"/>
    </source>
</evidence>
<dbReference type="EMBL" id="AAOF01000004">
    <property type="protein sequence ID" value="EAR22091.1"/>
    <property type="molecule type" value="Genomic_DNA"/>
</dbReference>
<gene>
    <name evidence="2" type="ORF">NB231_04260</name>
</gene>
<feature type="region of interest" description="Disordered" evidence="1">
    <location>
        <begin position="1"/>
        <end position="28"/>
    </location>
</feature>
<reference evidence="2 3" key="1">
    <citation type="submission" date="2006-02" db="EMBL/GenBank/DDBJ databases">
        <authorList>
            <person name="Waterbury J."/>
            <person name="Ferriera S."/>
            <person name="Johnson J."/>
            <person name="Kravitz S."/>
            <person name="Halpern A."/>
            <person name="Remington K."/>
            <person name="Beeson K."/>
            <person name="Tran B."/>
            <person name="Rogers Y.-H."/>
            <person name="Friedman R."/>
            <person name="Venter J.C."/>
        </authorList>
    </citation>
    <scope>NUCLEOTIDE SEQUENCE [LARGE SCALE GENOMIC DNA]</scope>
    <source>
        <strain evidence="2 3">Nb-231</strain>
    </source>
</reference>
<accession>A4BPT6</accession>
<keyword evidence="3" id="KW-1185">Reference proteome</keyword>
<evidence type="ECO:0000313" key="2">
    <source>
        <dbReference type="EMBL" id="EAR22091.1"/>
    </source>
</evidence>
<protein>
    <submittedName>
        <fullName evidence="2">Uncharacterized protein</fullName>
    </submittedName>
</protein>